<comment type="caution">
    <text evidence="2">The sequence shown here is derived from an EMBL/GenBank/DDBJ whole genome shotgun (WGS) entry which is preliminary data.</text>
</comment>
<gene>
    <name evidence="2" type="ORF">AB0I48_10075</name>
</gene>
<proteinExistence type="predicted"/>
<sequence>MTKKPYSNAHIRGAVVWPDPSPLSQWWDQVMGLPTRGDESGENTEEAPGPALAA</sequence>
<accession>A0ABV3FRH3</accession>
<evidence type="ECO:0000313" key="3">
    <source>
        <dbReference type="Proteomes" id="UP001551695"/>
    </source>
</evidence>
<protein>
    <submittedName>
        <fullName evidence="2">Uncharacterized protein</fullName>
    </submittedName>
</protein>
<feature type="region of interest" description="Disordered" evidence="1">
    <location>
        <begin position="32"/>
        <end position="54"/>
    </location>
</feature>
<dbReference type="RefSeq" id="WP_355085394.1">
    <property type="nucleotide sequence ID" value="NZ_JBEXKW010000015.1"/>
</dbReference>
<organism evidence="2 3">
    <name type="scientific">Nocardia aurea</name>
    <dbReference type="NCBI Taxonomy" id="2144174"/>
    <lineage>
        <taxon>Bacteria</taxon>
        <taxon>Bacillati</taxon>
        <taxon>Actinomycetota</taxon>
        <taxon>Actinomycetes</taxon>
        <taxon>Mycobacteriales</taxon>
        <taxon>Nocardiaceae</taxon>
        <taxon>Nocardia</taxon>
    </lineage>
</organism>
<evidence type="ECO:0000313" key="2">
    <source>
        <dbReference type="EMBL" id="MEV0707900.1"/>
    </source>
</evidence>
<dbReference type="EMBL" id="JBFAKC010000004">
    <property type="protein sequence ID" value="MEV0707900.1"/>
    <property type="molecule type" value="Genomic_DNA"/>
</dbReference>
<evidence type="ECO:0000256" key="1">
    <source>
        <dbReference type="SAM" id="MobiDB-lite"/>
    </source>
</evidence>
<name>A0ABV3FRH3_9NOCA</name>
<reference evidence="2 3" key="1">
    <citation type="submission" date="2024-06" db="EMBL/GenBank/DDBJ databases">
        <title>The Natural Products Discovery Center: Release of the First 8490 Sequenced Strains for Exploring Actinobacteria Biosynthetic Diversity.</title>
        <authorList>
            <person name="Kalkreuter E."/>
            <person name="Kautsar S.A."/>
            <person name="Yang D."/>
            <person name="Bader C.D."/>
            <person name="Teijaro C.N."/>
            <person name="Fluegel L."/>
            <person name="Davis C.M."/>
            <person name="Simpson J.R."/>
            <person name="Lauterbach L."/>
            <person name="Steele A.D."/>
            <person name="Gui C."/>
            <person name="Meng S."/>
            <person name="Li G."/>
            <person name="Viehrig K."/>
            <person name="Ye F."/>
            <person name="Su P."/>
            <person name="Kiefer A.F."/>
            <person name="Nichols A."/>
            <person name="Cepeda A.J."/>
            <person name="Yan W."/>
            <person name="Fan B."/>
            <person name="Jiang Y."/>
            <person name="Adhikari A."/>
            <person name="Zheng C.-J."/>
            <person name="Schuster L."/>
            <person name="Cowan T.M."/>
            <person name="Smanski M.J."/>
            <person name="Chevrette M.G."/>
            <person name="De Carvalho L.P.S."/>
            <person name="Shen B."/>
        </authorList>
    </citation>
    <scope>NUCLEOTIDE SEQUENCE [LARGE SCALE GENOMIC DNA]</scope>
    <source>
        <strain evidence="2 3">NPDC050403</strain>
    </source>
</reference>
<keyword evidence="3" id="KW-1185">Reference proteome</keyword>
<dbReference type="Proteomes" id="UP001551695">
    <property type="component" value="Unassembled WGS sequence"/>
</dbReference>